<organism evidence="1 2">
    <name type="scientific">Plakobranchus ocellatus</name>
    <dbReference type="NCBI Taxonomy" id="259542"/>
    <lineage>
        <taxon>Eukaryota</taxon>
        <taxon>Metazoa</taxon>
        <taxon>Spiralia</taxon>
        <taxon>Lophotrochozoa</taxon>
        <taxon>Mollusca</taxon>
        <taxon>Gastropoda</taxon>
        <taxon>Heterobranchia</taxon>
        <taxon>Euthyneura</taxon>
        <taxon>Panpulmonata</taxon>
        <taxon>Sacoglossa</taxon>
        <taxon>Placobranchoidea</taxon>
        <taxon>Plakobranchidae</taxon>
        <taxon>Plakobranchus</taxon>
    </lineage>
</organism>
<sequence>MCGHEAAESEYTWKICTKNPGHHKFIPAPEFRLDHLPEWGRHPSVLKYIQLVSALTVRLRVAFISLKRPEGYTFHKNRGSNSVHVASGFVQDVYREDGSCPCPECISSPTPVQEWFCMYIETACHVVYDTMEAKATKVDFFYDDESSQTDGRMKIVYALGTTVQDPDKDFCVVRCATHDKRLGQELLQYKDELDKALKLNKWRGYKLDDFAHFLCLIVSHPHGRAKHVTVGETERFIKDEAFIKVRYTTDTCHGSSGAPVSVINFRNGDHHTCLYKGRGPHSEYVEGEKLNMSAEFLTSDSSKAYGRRPGDAIEMKGNSATYNFNWIKDQ</sequence>
<dbReference type="Proteomes" id="UP000735302">
    <property type="component" value="Unassembled WGS sequence"/>
</dbReference>
<dbReference type="AlphaFoldDB" id="A0AAV4BEF1"/>
<proteinExistence type="predicted"/>
<accession>A0AAV4BEF1</accession>
<protein>
    <recommendedName>
        <fullName evidence="3">Peptidase S1 domain-containing protein</fullName>
    </recommendedName>
</protein>
<dbReference type="SUPFAM" id="SSF50494">
    <property type="entry name" value="Trypsin-like serine proteases"/>
    <property type="match status" value="1"/>
</dbReference>
<gene>
    <name evidence="1" type="ORF">PoB_004500400</name>
</gene>
<comment type="caution">
    <text evidence="1">The sequence shown here is derived from an EMBL/GenBank/DDBJ whole genome shotgun (WGS) entry which is preliminary data.</text>
</comment>
<evidence type="ECO:0000313" key="1">
    <source>
        <dbReference type="EMBL" id="GFO18499.1"/>
    </source>
</evidence>
<dbReference type="EMBL" id="BLXT01004960">
    <property type="protein sequence ID" value="GFO18499.1"/>
    <property type="molecule type" value="Genomic_DNA"/>
</dbReference>
<reference evidence="1 2" key="1">
    <citation type="journal article" date="2021" name="Elife">
        <title>Chloroplast acquisition without the gene transfer in kleptoplastic sea slugs, Plakobranchus ocellatus.</title>
        <authorList>
            <person name="Maeda T."/>
            <person name="Takahashi S."/>
            <person name="Yoshida T."/>
            <person name="Shimamura S."/>
            <person name="Takaki Y."/>
            <person name="Nagai Y."/>
            <person name="Toyoda A."/>
            <person name="Suzuki Y."/>
            <person name="Arimoto A."/>
            <person name="Ishii H."/>
            <person name="Satoh N."/>
            <person name="Nishiyama T."/>
            <person name="Hasebe M."/>
            <person name="Maruyama T."/>
            <person name="Minagawa J."/>
            <person name="Obokata J."/>
            <person name="Shigenobu S."/>
        </authorList>
    </citation>
    <scope>NUCLEOTIDE SEQUENCE [LARGE SCALE GENOMIC DNA]</scope>
</reference>
<evidence type="ECO:0008006" key="3">
    <source>
        <dbReference type="Google" id="ProtNLM"/>
    </source>
</evidence>
<evidence type="ECO:0000313" key="2">
    <source>
        <dbReference type="Proteomes" id="UP000735302"/>
    </source>
</evidence>
<keyword evidence="2" id="KW-1185">Reference proteome</keyword>
<dbReference type="InterPro" id="IPR009003">
    <property type="entry name" value="Peptidase_S1_PA"/>
</dbReference>
<name>A0AAV4BEF1_9GAST</name>